<dbReference type="PANTHER" id="PTHR30157">
    <property type="entry name" value="FERRIC REDUCTASE, NADPH-DEPENDENT"/>
    <property type="match status" value="1"/>
</dbReference>
<dbReference type="PANTHER" id="PTHR30157:SF0">
    <property type="entry name" value="NADPH-DEPENDENT FERRIC-CHELATE REDUCTASE"/>
    <property type="match status" value="1"/>
</dbReference>
<dbReference type="CDD" id="cd06193">
    <property type="entry name" value="siderophore_interacting"/>
    <property type="match status" value="1"/>
</dbReference>
<dbReference type="InterPro" id="IPR007037">
    <property type="entry name" value="SIP_rossman_dom"/>
</dbReference>
<evidence type="ECO:0000313" key="4">
    <source>
        <dbReference type="Proteomes" id="UP001143349"/>
    </source>
</evidence>
<dbReference type="Gene3D" id="3.40.50.80">
    <property type="entry name" value="Nucleotide-binding domain of ferredoxin-NADP reductase (FNR) module"/>
    <property type="match status" value="1"/>
</dbReference>
<reference evidence="3" key="1">
    <citation type="journal article" date="2014" name="Int. J. Syst. Evol. Microbiol.">
        <title>Complete genome sequence of Corynebacterium casei LMG S-19264T (=DSM 44701T), isolated from a smear-ripened cheese.</title>
        <authorList>
            <consortium name="US DOE Joint Genome Institute (JGI-PGF)"/>
            <person name="Walter F."/>
            <person name="Albersmeier A."/>
            <person name="Kalinowski J."/>
            <person name="Ruckert C."/>
        </authorList>
    </citation>
    <scope>NUCLEOTIDE SEQUENCE</scope>
    <source>
        <strain evidence="3">VKM B-2222</strain>
    </source>
</reference>
<dbReference type="GO" id="GO:0016491">
    <property type="term" value="F:oxidoreductase activity"/>
    <property type="evidence" value="ECO:0007669"/>
    <property type="project" value="InterPro"/>
</dbReference>
<sequence length="343" mass="37592">MRITPLPEFQSEALLPGQDFAPVEQLIRDKARAQGLDLHIGHGRSIWCQVDEGEFGAKKRGDGVLVFARAHRAEWLGAMQREISEYLASHLPKAALRWPSDKDIGTFPGNFSLTEVSAITPLCPDFLRVRLTAPDLHRLAGTDSIHFRLVLPPAGDLSPEWPRIGANGQIIWPKGSKALHRPVYTVRHIDPDAGWLDLDIFDHTGGRTAEWARHALPGQHIGLLGPSGGGIPKQRHLLLAGDETAYPALARILESQANHAKGQVWLLGKCADYPLPRPRGFDLIHLPEGAAALCAQLRKSPPAPDSYAWMAAEKSGVTAIRTLLHEELGHDKGLTHLAAYWSA</sequence>
<protein>
    <submittedName>
        <fullName evidence="3">Siderophore-interacting protein</fullName>
    </submittedName>
</protein>
<organism evidence="3 4">
    <name type="scientific">Paracoccus kondratievae</name>
    <dbReference type="NCBI Taxonomy" id="135740"/>
    <lineage>
        <taxon>Bacteria</taxon>
        <taxon>Pseudomonadati</taxon>
        <taxon>Pseudomonadota</taxon>
        <taxon>Alphaproteobacteria</taxon>
        <taxon>Rhodobacterales</taxon>
        <taxon>Paracoccaceae</taxon>
        <taxon>Paracoccus</taxon>
    </lineage>
</organism>
<dbReference type="InterPro" id="IPR039261">
    <property type="entry name" value="FNR_nucleotide-bd"/>
</dbReference>
<dbReference type="Proteomes" id="UP001143349">
    <property type="component" value="Unassembled WGS sequence"/>
</dbReference>
<dbReference type="RefSeq" id="WP_271179876.1">
    <property type="nucleotide sequence ID" value="NZ_BSFH01000031.1"/>
</dbReference>
<dbReference type="PROSITE" id="PS51384">
    <property type="entry name" value="FAD_FR"/>
    <property type="match status" value="1"/>
</dbReference>
<dbReference type="EMBL" id="BSFH01000031">
    <property type="protein sequence ID" value="GLK64888.1"/>
    <property type="molecule type" value="Genomic_DNA"/>
</dbReference>
<proteinExistence type="inferred from homology"/>
<dbReference type="InterPro" id="IPR039374">
    <property type="entry name" value="SIP_fam"/>
</dbReference>
<dbReference type="InterPro" id="IPR013113">
    <property type="entry name" value="SIP_FAD-bd"/>
</dbReference>
<dbReference type="SUPFAM" id="SSF63380">
    <property type="entry name" value="Riboflavin synthase domain-like"/>
    <property type="match status" value="1"/>
</dbReference>
<dbReference type="Gene3D" id="2.40.30.10">
    <property type="entry name" value="Translation factors"/>
    <property type="match status" value="1"/>
</dbReference>
<reference evidence="3" key="2">
    <citation type="submission" date="2023-01" db="EMBL/GenBank/DDBJ databases">
        <authorList>
            <person name="Sun Q."/>
            <person name="Evtushenko L."/>
        </authorList>
    </citation>
    <scope>NUCLEOTIDE SEQUENCE</scope>
    <source>
        <strain evidence="3">VKM B-2222</strain>
    </source>
</reference>
<evidence type="ECO:0000256" key="1">
    <source>
        <dbReference type="ARBA" id="ARBA00035644"/>
    </source>
</evidence>
<dbReference type="Pfam" id="PF08021">
    <property type="entry name" value="FAD_binding_9"/>
    <property type="match status" value="1"/>
</dbReference>
<gene>
    <name evidence="3" type="ORF">GCM10017635_23590</name>
</gene>
<dbReference type="Pfam" id="PF04954">
    <property type="entry name" value="SIP"/>
    <property type="match status" value="1"/>
</dbReference>
<comment type="caution">
    <text evidence="3">The sequence shown here is derived from an EMBL/GenBank/DDBJ whole genome shotgun (WGS) entry which is preliminary data.</text>
</comment>
<evidence type="ECO:0000259" key="2">
    <source>
        <dbReference type="PROSITE" id="PS51384"/>
    </source>
</evidence>
<accession>A0AAD3RTU0</accession>
<comment type="similarity">
    <text evidence="1">Belongs to the SIP oxidoreductase family.</text>
</comment>
<dbReference type="InterPro" id="IPR017938">
    <property type="entry name" value="Riboflavin_synthase-like_b-brl"/>
</dbReference>
<evidence type="ECO:0000313" key="3">
    <source>
        <dbReference type="EMBL" id="GLK64888.1"/>
    </source>
</evidence>
<keyword evidence="4" id="KW-1185">Reference proteome</keyword>
<name>A0AAD3RTU0_9RHOB</name>
<dbReference type="AlphaFoldDB" id="A0AAD3RTU0"/>
<feature type="domain" description="FAD-binding FR-type" evidence="2">
    <location>
        <begin position="109"/>
        <end position="233"/>
    </location>
</feature>
<dbReference type="InterPro" id="IPR017927">
    <property type="entry name" value="FAD-bd_FR_type"/>
</dbReference>